<keyword evidence="3" id="KW-1185">Reference proteome</keyword>
<dbReference type="Proteomes" id="UP000324897">
    <property type="component" value="Unassembled WGS sequence"/>
</dbReference>
<dbReference type="Gramene" id="TVU14910">
    <property type="protein sequence ID" value="TVU14910"/>
    <property type="gene ID" value="EJB05_38407"/>
</dbReference>
<protein>
    <submittedName>
        <fullName evidence="2">Uncharacterized protein</fullName>
    </submittedName>
</protein>
<dbReference type="OrthoDB" id="1932217at2759"/>
<name>A0A5J9TU19_9POAL</name>
<feature type="region of interest" description="Disordered" evidence="1">
    <location>
        <begin position="62"/>
        <end position="89"/>
    </location>
</feature>
<dbReference type="PANTHER" id="PTHR33872:SF7">
    <property type="entry name" value="OSJNBA0084K11.10-LIKE PROTEIN"/>
    <property type="match status" value="1"/>
</dbReference>
<evidence type="ECO:0000256" key="1">
    <source>
        <dbReference type="SAM" id="MobiDB-lite"/>
    </source>
</evidence>
<reference evidence="2 3" key="1">
    <citation type="journal article" date="2019" name="Sci. Rep.">
        <title>A high-quality genome of Eragrostis curvula grass provides insights into Poaceae evolution and supports new strategies to enhance forage quality.</title>
        <authorList>
            <person name="Carballo J."/>
            <person name="Santos B.A.C.M."/>
            <person name="Zappacosta D."/>
            <person name="Garbus I."/>
            <person name="Selva J.P."/>
            <person name="Gallo C.A."/>
            <person name="Diaz A."/>
            <person name="Albertini E."/>
            <person name="Caccamo M."/>
            <person name="Echenique V."/>
        </authorList>
    </citation>
    <scope>NUCLEOTIDE SEQUENCE [LARGE SCALE GENOMIC DNA]</scope>
    <source>
        <strain evidence="3">cv. Victoria</strain>
        <tissue evidence="2">Leaf</tissue>
    </source>
</reference>
<dbReference type="PANTHER" id="PTHR33872">
    <property type="entry name" value="DNA POLYMERASE EPSILON CATALYTIC SUBUNIT A"/>
    <property type="match status" value="1"/>
</dbReference>
<organism evidence="2 3">
    <name type="scientific">Eragrostis curvula</name>
    <name type="common">weeping love grass</name>
    <dbReference type="NCBI Taxonomy" id="38414"/>
    <lineage>
        <taxon>Eukaryota</taxon>
        <taxon>Viridiplantae</taxon>
        <taxon>Streptophyta</taxon>
        <taxon>Embryophyta</taxon>
        <taxon>Tracheophyta</taxon>
        <taxon>Spermatophyta</taxon>
        <taxon>Magnoliopsida</taxon>
        <taxon>Liliopsida</taxon>
        <taxon>Poales</taxon>
        <taxon>Poaceae</taxon>
        <taxon>PACMAD clade</taxon>
        <taxon>Chloridoideae</taxon>
        <taxon>Eragrostideae</taxon>
        <taxon>Eragrostidinae</taxon>
        <taxon>Eragrostis</taxon>
    </lineage>
</organism>
<evidence type="ECO:0000313" key="3">
    <source>
        <dbReference type="Proteomes" id="UP000324897"/>
    </source>
</evidence>
<comment type="caution">
    <text evidence="2">The sequence shown here is derived from an EMBL/GenBank/DDBJ whole genome shotgun (WGS) entry which is preliminary data.</text>
</comment>
<sequence length="89" mass="10324">MAGPVYSITRAEIEEFWRRKEVEEEELRLAAEKEAARIKAKELKIEDYVLFEQMIREILDEGNKGDGATKMGRGNTRSNTEARVGIKHW</sequence>
<proteinExistence type="predicted"/>
<dbReference type="AlphaFoldDB" id="A0A5J9TU19"/>
<gene>
    <name evidence="2" type="ORF">EJB05_38407</name>
</gene>
<evidence type="ECO:0000313" key="2">
    <source>
        <dbReference type="EMBL" id="TVU14910.1"/>
    </source>
</evidence>
<accession>A0A5J9TU19</accession>
<dbReference type="EMBL" id="RWGY01000031">
    <property type="protein sequence ID" value="TVU14910.1"/>
    <property type="molecule type" value="Genomic_DNA"/>
</dbReference>